<keyword evidence="2" id="KW-1185">Reference proteome</keyword>
<dbReference type="InterPro" id="IPR001387">
    <property type="entry name" value="Cro/C1-type_HTH"/>
</dbReference>
<dbReference type="PANTHER" id="PTHR35010">
    <property type="entry name" value="BLL4672 PROTEIN-RELATED"/>
    <property type="match status" value="1"/>
</dbReference>
<dbReference type="PANTHER" id="PTHR35010:SF2">
    <property type="entry name" value="BLL4672 PROTEIN"/>
    <property type="match status" value="1"/>
</dbReference>
<gene>
    <name evidence="1" type="ORF">AHOG_00955</name>
</gene>
<dbReference type="KEGG" id="ahg:AHOG_00955"/>
<dbReference type="GO" id="GO:0003677">
    <property type="term" value="F:DNA binding"/>
    <property type="evidence" value="ECO:0007669"/>
    <property type="project" value="InterPro"/>
</dbReference>
<dbReference type="CDD" id="cd00093">
    <property type="entry name" value="HTH_XRE"/>
    <property type="match status" value="1"/>
</dbReference>
<dbReference type="SMART" id="SM00530">
    <property type="entry name" value="HTH_XRE"/>
    <property type="match status" value="1"/>
</dbReference>
<sequence length="289" mass="31778">MEIGEYLRGLRGRLMPGRLGLPDTGQRRVTGLRREEVAVLAGISVDYYRRLEQGRERNPSVQIIESLARGLNLTTEERRHLFRLAGYSPPVQASADTVRPALAGQLGRWHDQAAFVLTGTLGVLAPNVVAQALFAPLTHADNLARAVFVDPAGRTFYRDWEHVAENTVAVLRHNSTLVPAAEFDPFIEELAEADDHFRTLWARRHVRGKTHAAKRIRHPEVGDLTLEYHALDVPESPGHQVIVYDAEPGTSAAEAFALLRLRAHGLRAAAAASVPGADVDSLGAARPRR</sequence>
<dbReference type="Proteomes" id="UP000204221">
    <property type="component" value="Chromosome"/>
</dbReference>
<reference evidence="1 2" key="1">
    <citation type="submission" date="2017-07" db="EMBL/GenBank/DDBJ databases">
        <title>Complete genome sequence of Actinoalloteichus hoggarensis DSM 45943, type strain of Actinoalloteichus hoggarensis.</title>
        <authorList>
            <person name="Ruckert C."/>
            <person name="Nouioui I."/>
            <person name="Willmese J."/>
            <person name="van Wezel G."/>
            <person name="Klenk H.-P."/>
            <person name="Kalinowski J."/>
            <person name="Zotchev S.B."/>
        </authorList>
    </citation>
    <scope>NUCLEOTIDE SEQUENCE [LARGE SCALE GENOMIC DNA]</scope>
    <source>
        <strain evidence="1 2">DSM 45943</strain>
    </source>
</reference>
<dbReference type="AlphaFoldDB" id="A0A221VWD6"/>
<dbReference type="OrthoDB" id="4790304at2"/>
<organism evidence="1 2">
    <name type="scientific">Actinoalloteichus hoggarensis</name>
    <dbReference type="NCBI Taxonomy" id="1470176"/>
    <lineage>
        <taxon>Bacteria</taxon>
        <taxon>Bacillati</taxon>
        <taxon>Actinomycetota</taxon>
        <taxon>Actinomycetes</taxon>
        <taxon>Pseudonocardiales</taxon>
        <taxon>Pseudonocardiaceae</taxon>
        <taxon>Actinoalloteichus</taxon>
    </lineage>
</organism>
<dbReference type="Pfam" id="PF17765">
    <property type="entry name" value="MLTR_LBD"/>
    <property type="match status" value="1"/>
</dbReference>
<dbReference type="RefSeq" id="WP_093939676.1">
    <property type="nucleotide sequence ID" value="NZ_CP022521.1"/>
</dbReference>
<proteinExistence type="predicted"/>
<evidence type="ECO:0000313" key="1">
    <source>
        <dbReference type="EMBL" id="ASO17860.1"/>
    </source>
</evidence>
<dbReference type="SUPFAM" id="SSF47413">
    <property type="entry name" value="lambda repressor-like DNA-binding domains"/>
    <property type="match status" value="1"/>
</dbReference>
<dbReference type="Gene3D" id="3.30.450.180">
    <property type="match status" value="1"/>
</dbReference>
<dbReference type="InterPro" id="IPR041413">
    <property type="entry name" value="MLTR_LBD"/>
</dbReference>
<dbReference type="Pfam" id="PF13560">
    <property type="entry name" value="HTH_31"/>
    <property type="match status" value="1"/>
</dbReference>
<name>A0A221VWD6_9PSEU</name>
<evidence type="ECO:0000313" key="2">
    <source>
        <dbReference type="Proteomes" id="UP000204221"/>
    </source>
</evidence>
<accession>A0A221VWD6</accession>
<dbReference type="Gene3D" id="1.10.260.40">
    <property type="entry name" value="lambda repressor-like DNA-binding domains"/>
    <property type="match status" value="1"/>
</dbReference>
<dbReference type="PROSITE" id="PS50943">
    <property type="entry name" value="HTH_CROC1"/>
    <property type="match status" value="1"/>
</dbReference>
<protein>
    <submittedName>
        <fullName evidence="1">Helix-turn-helix protein</fullName>
    </submittedName>
</protein>
<dbReference type="EMBL" id="CP022521">
    <property type="protein sequence ID" value="ASO17860.1"/>
    <property type="molecule type" value="Genomic_DNA"/>
</dbReference>
<dbReference type="InterPro" id="IPR010982">
    <property type="entry name" value="Lambda_DNA-bd_dom_sf"/>
</dbReference>